<feature type="compositionally biased region" description="Basic residues" evidence="1">
    <location>
        <begin position="275"/>
        <end position="319"/>
    </location>
</feature>
<feature type="non-terminal residue" evidence="2">
    <location>
        <position position="410"/>
    </location>
</feature>
<comment type="caution">
    <text evidence="2">The sequence shown here is derived from an EMBL/GenBank/DDBJ whole genome shotgun (WGS) entry which is preliminary data.</text>
</comment>
<evidence type="ECO:0000256" key="1">
    <source>
        <dbReference type="SAM" id="MobiDB-lite"/>
    </source>
</evidence>
<feature type="compositionally biased region" description="Basic residues" evidence="1">
    <location>
        <begin position="365"/>
        <end position="391"/>
    </location>
</feature>
<organism evidence="2 3">
    <name type="scientific">Daphnia magna</name>
    <dbReference type="NCBI Taxonomy" id="35525"/>
    <lineage>
        <taxon>Eukaryota</taxon>
        <taxon>Metazoa</taxon>
        <taxon>Ecdysozoa</taxon>
        <taxon>Arthropoda</taxon>
        <taxon>Crustacea</taxon>
        <taxon>Branchiopoda</taxon>
        <taxon>Diplostraca</taxon>
        <taxon>Cladocera</taxon>
        <taxon>Anomopoda</taxon>
        <taxon>Daphniidae</taxon>
        <taxon>Daphnia</taxon>
    </lineage>
</organism>
<proteinExistence type="predicted"/>
<sequence length="410" mass="45173">MRGEALRGEEVSDARRKRIARGGAGNGARTEEARDGGDESDDATDDGRRRFDAAVGAFAHGFTGLSRTGGVARPAASIAGRSSARRPHPDERAASGRFVGRDEHHGLTSDGALDEIVGPLDPRKCGRQGQPQGGVAHDEVVQAGEGDGIEERHADKELREPVRRVFPSVADPLRNDVPSRDGLPVVGESAARLVVPLEVDLTDRLLAVLGALDVEDVFGREGRDRRRRDRGRGGLDLAHLQVPSEAMRMAPRRVASSTIVGSWRPLCGAPGGAFRGRRGPAGRRKRRRHGCHRPRRPPMQRQRPGPRGRRRRPVRRSLRGRGPSWPWRCSRTSRRRYGWPARRRGRSRVRSRVAGHSRLSGACTRGHRPRTRRSRRRRRSFGGGRRRRGPPRRCFGSGPAPSGCCPAPWA</sequence>
<protein>
    <submittedName>
        <fullName evidence="2">Uncharacterized protein</fullName>
    </submittedName>
</protein>
<gene>
    <name evidence="2" type="ORF">OUZ56_032623</name>
</gene>
<feature type="compositionally biased region" description="Basic and acidic residues" evidence="1">
    <location>
        <begin position="1"/>
        <end position="14"/>
    </location>
</feature>
<feature type="compositionally biased region" description="Basic residues" evidence="1">
    <location>
        <begin position="331"/>
        <end position="355"/>
    </location>
</feature>
<feature type="compositionally biased region" description="Basic and acidic residues" evidence="1">
    <location>
        <begin position="87"/>
        <end position="107"/>
    </location>
</feature>
<evidence type="ECO:0000313" key="2">
    <source>
        <dbReference type="EMBL" id="KAK4045215.1"/>
    </source>
</evidence>
<feature type="region of interest" description="Disordered" evidence="1">
    <location>
        <begin position="62"/>
        <end position="114"/>
    </location>
</feature>
<feature type="region of interest" description="Disordered" evidence="1">
    <location>
        <begin position="1"/>
        <end position="48"/>
    </location>
</feature>
<feature type="compositionally biased region" description="Low complexity" evidence="1">
    <location>
        <begin position="72"/>
        <end position="82"/>
    </location>
</feature>
<feature type="region of interest" description="Disordered" evidence="1">
    <location>
        <begin position="270"/>
        <end position="410"/>
    </location>
</feature>
<evidence type="ECO:0000313" key="3">
    <source>
        <dbReference type="Proteomes" id="UP001234178"/>
    </source>
</evidence>
<accession>A0ABR0B9F5</accession>
<dbReference type="EMBL" id="JAOYFB010000041">
    <property type="protein sequence ID" value="KAK4045215.1"/>
    <property type="molecule type" value="Genomic_DNA"/>
</dbReference>
<keyword evidence="3" id="KW-1185">Reference proteome</keyword>
<dbReference type="Proteomes" id="UP001234178">
    <property type="component" value="Unassembled WGS sequence"/>
</dbReference>
<reference evidence="2 3" key="1">
    <citation type="journal article" date="2023" name="Nucleic Acids Res.">
        <title>The hologenome of Daphnia magna reveals possible DNA methylation and microbiome-mediated evolution of the host genome.</title>
        <authorList>
            <person name="Chaturvedi A."/>
            <person name="Li X."/>
            <person name="Dhandapani V."/>
            <person name="Marshall H."/>
            <person name="Kissane S."/>
            <person name="Cuenca-Cambronero M."/>
            <person name="Asole G."/>
            <person name="Calvet F."/>
            <person name="Ruiz-Romero M."/>
            <person name="Marangio P."/>
            <person name="Guigo R."/>
            <person name="Rago D."/>
            <person name="Mirbahai L."/>
            <person name="Eastwood N."/>
            <person name="Colbourne J.K."/>
            <person name="Zhou J."/>
            <person name="Mallon E."/>
            <person name="Orsini L."/>
        </authorList>
    </citation>
    <scope>NUCLEOTIDE SEQUENCE [LARGE SCALE GENOMIC DNA]</scope>
    <source>
        <strain evidence="2">LRV0_1</strain>
    </source>
</reference>
<name>A0ABR0B9F5_9CRUS</name>